<sequence length="98" mass="11690">MLMWIESFLCQRLIRCKFHNIISSFKRLRQGLTQDEVLSCLNIMINDLKISRILFKNHLEYRVYSLPTTSLCGPLAVISWPLWNQSTRHFVPLRNRLI</sequence>
<name>A0AAV4U9M0_9ARAC</name>
<dbReference type="EMBL" id="BPLQ01010945">
    <property type="protein sequence ID" value="GIY54567.1"/>
    <property type="molecule type" value="Genomic_DNA"/>
</dbReference>
<keyword evidence="2" id="KW-1185">Reference proteome</keyword>
<gene>
    <name evidence="1" type="ORF">CDAR_115281</name>
</gene>
<comment type="caution">
    <text evidence="1">The sequence shown here is derived from an EMBL/GenBank/DDBJ whole genome shotgun (WGS) entry which is preliminary data.</text>
</comment>
<protein>
    <recommendedName>
        <fullName evidence="3">Maturase K</fullName>
    </recommendedName>
</protein>
<proteinExistence type="predicted"/>
<evidence type="ECO:0000313" key="1">
    <source>
        <dbReference type="EMBL" id="GIY54567.1"/>
    </source>
</evidence>
<dbReference type="AlphaFoldDB" id="A0AAV4U9M0"/>
<evidence type="ECO:0008006" key="3">
    <source>
        <dbReference type="Google" id="ProtNLM"/>
    </source>
</evidence>
<reference evidence="1 2" key="1">
    <citation type="submission" date="2021-06" db="EMBL/GenBank/DDBJ databases">
        <title>Caerostris darwini draft genome.</title>
        <authorList>
            <person name="Kono N."/>
            <person name="Arakawa K."/>
        </authorList>
    </citation>
    <scope>NUCLEOTIDE SEQUENCE [LARGE SCALE GENOMIC DNA]</scope>
</reference>
<evidence type="ECO:0000313" key="2">
    <source>
        <dbReference type="Proteomes" id="UP001054837"/>
    </source>
</evidence>
<dbReference type="Proteomes" id="UP001054837">
    <property type="component" value="Unassembled WGS sequence"/>
</dbReference>
<organism evidence="1 2">
    <name type="scientific">Caerostris darwini</name>
    <dbReference type="NCBI Taxonomy" id="1538125"/>
    <lineage>
        <taxon>Eukaryota</taxon>
        <taxon>Metazoa</taxon>
        <taxon>Ecdysozoa</taxon>
        <taxon>Arthropoda</taxon>
        <taxon>Chelicerata</taxon>
        <taxon>Arachnida</taxon>
        <taxon>Araneae</taxon>
        <taxon>Araneomorphae</taxon>
        <taxon>Entelegynae</taxon>
        <taxon>Araneoidea</taxon>
        <taxon>Araneidae</taxon>
        <taxon>Caerostris</taxon>
    </lineage>
</organism>
<accession>A0AAV4U9M0</accession>